<name>A0A7D5PAL8_9EURY</name>
<reference evidence="2 3" key="1">
    <citation type="submission" date="2020-07" db="EMBL/GenBank/DDBJ databases">
        <title>Halosimplex litoreum sp. nov. and Halosimplex rubrum sp. nov., isolated from different salt environments.</title>
        <authorList>
            <person name="Cui H."/>
        </authorList>
    </citation>
    <scope>NUCLEOTIDE SEQUENCE [LARGE SCALE GENOMIC DNA]</scope>
    <source>
        <strain evidence="2 3">R2</strain>
    </source>
</reference>
<dbReference type="RefSeq" id="WP_179921006.1">
    <property type="nucleotide sequence ID" value="NZ_CP058909.1"/>
</dbReference>
<protein>
    <submittedName>
        <fullName evidence="2">Type II toxin-antitoxin system RelE/ParE family toxin</fullName>
    </submittedName>
</protein>
<gene>
    <name evidence="2" type="ORF">HZS54_05885</name>
</gene>
<dbReference type="InterPro" id="IPR035093">
    <property type="entry name" value="RelE/ParE_toxin_dom_sf"/>
</dbReference>
<dbReference type="KEGG" id="hpel:HZS54_05885"/>
<evidence type="ECO:0000256" key="1">
    <source>
        <dbReference type="SAM" id="MobiDB-lite"/>
    </source>
</evidence>
<organism evidence="2 3">
    <name type="scientific">Halosimplex pelagicum</name>
    <dbReference type="NCBI Taxonomy" id="869886"/>
    <lineage>
        <taxon>Archaea</taxon>
        <taxon>Methanobacteriati</taxon>
        <taxon>Methanobacteriota</taxon>
        <taxon>Stenosarchaea group</taxon>
        <taxon>Halobacteria</taxon>
        <taxon>Halobacteriales</taxon>
        <taxon>Haloarculaceae</taxon>
        <taxon>Halosimplex</taxon>
    </lineage>
</organism>
<dbReference type="EMBL" id="CP058909">
    <property type="protein sequence ID" value="QLH81198.1"/>
    <property type="molecule type" value="Genomic_DNA"/>
</dbReference>
<dbReference type="Proteomes" id="UP000509346">
    <property type="component" value="Chromosome"/>
</dbReference>
<dbReference type="Gene3D" id="3.30.2310.20">
    <property type="entry name" value="RelE-like"/>
    <property type="match status" value="1"/>
</dbReference>
<sequence>MGQTRSDDEWNWEFSPRGESQFAQIDPSTQDRIMDKLDEVVSSEWRDPSDFLEPLTGSPYQKLRVGGYRVGCRLHHQTKTLRVESVRKREGAYNGDDD</sequence>
<dbReference type="SUPFAM" id="SSF143011">
    <property type="entry name" value="RelE-like"/>
    <property type="match status" value="1"/>
</dbReference>
<proteinExistence type="predicted"/>
<feature type="region of interest" description="Disordered" evidence="1">
    <location>
        <begin position="1"/>
        <end position="30"/>
    </location>
</feature>
<dbReference type="OrthoDB" id="159002at2157"/>
<evidence type="ECO:0000313" key="3">
    <source>
        <dbReference type="Proteomes" id="UP000509346"/>
    </source>
</evidence>
<evidence type="ECO:0000313" key="2">
    <source>
        <dbReference type="EMBL" id="QLH81198.1"/>
    </source>
</evidence>
<feature type="compositionally biased region" description="Polar residues" evidence="1">
    <location>
        <begin position="21"/>
        <end position="30"/>
    </location>
</feature>
<accession>A0A7D5PAL8</accession>
<dbReference type="AlphaFoldDB" id="A0A7D5PAL8"/>
<keyword evidence="3" id="KW-1185">Reference proteome</keyword>
<dbReference type="GeneID" id="56082100"/>